<dbReference type="Gene3D" id="3.40.50.300">
    <property type="entry name" value="P-loop containing nucleotide triphosphate hydrolases"/>
    <property type="match status" value="2"/>
</dbReference>
<evidence type="ECO:0000256" key="5">
    <source>
        <dbReference type="ARBA" id="ARBA00074044"/>
    </source>
</evidence>
<proteinExistence type="inferred from homology"/>
<keyword evidence="9" id="KW-1185">Reference proteome</keyword>
<dbReference type="PANTHER" id="PTHR42855">
    <property type="entry name" value="ABC TRANSPORTER ATP-BINDING SUBUNIT"/>
    <property type="match status" value="1"/>
</dbReference>
<feature type="domain" description="ABC transporter" evidence="7">
    <location>
        <begin position="2"/>
        <end position="252"/>
    </location>
</feature>
<evidence type="ECO:0000259" key="7">
    <source>
        <dbReference type="PROSITE" id="PS50893"/>
    </source>
</evidence>
<dbReference type="Pfam" id="PF12848">
    <property type="entry name" value="ABC_tran_Xtn"/>
    <property type="match status" value="1"/>
</dbReference>
<gene>
    <name evidence="8" type="ORF">EHQ59_02840</name>
</gene>
<feature type="coiled-coil region" evidence="6">
    <location>
        <begin position="241"/>
        <end position="268"/>
    </location>
</feature>
<protein>
    <recommendedName>
        <fullName evidence="5">Probable ATP-binding protein YbiT</fullName>
    </recommendedName>
</protein>
<keyword evidence="2" id="KW-0547">Nucleotide-binding</keyword>
<dbReference type="CDD" id="cd03221">
    <property type="entry name" value="ABCF_EF-3"/>
    <property type="match status" value="2"/>
</dbReference>
<keyword evidence="6" id="KW-0175">Coiled coil</keyword>
<dbReference type="GO" id="GO:0005524">
    <property type="term" value="F:ATP binding"/>
    <property type="evidence" value="ECO:0007669"/>
    <property type="project" value="UniProtKB-KW"/>
</dbReference>
<dbReference type="GO" id="GO:0016887">
    <property type="term" value="F:ATP hydrolysis activity"/>
    <property type="evidence" value="ECO:0007669"/>
    <property type="project" value="InterPro"/>
</dbReference>
<dbReference type="InterPro" id="IPR032781">
    <property type="entry name" value="ABC_tran_Xtn"/>
</dbReference>
<reference evidence="8" key="1">
    <citation type="journal article" date="2019" name="PLoS Negl. Trop. Dis.">
        <title>Revisiting the worldwide diversity of Leptospira species in the environment.</title>
        <authorList>
            <person name="Vincent A.T."/>
            <person name="Schiettekatte O."/>
            <person name="Bourhy P."/>
            <person name="Veyrier F.J."/>
            <person name="Picardeau M."/>
        </authorList>
    </citation>
    <scope>NUCLEOTIDE SEQUENCE [LARGE SCALE GENOMIC DNA]</scope>
    <source>
        <strain evidence="8">201702454</strain>
    </source>
</reference>
<comment type="similarity">
    <text evidence="4">Belongs to the ABC transporter superfamily. ABCF family. YbiT subfamily.</text>
</comment>
<dbReference type="AlphaFoldDB" id="A0A4R9JU19"/>
<accession>A0A4R9JU19</accession>
<dbReference type="Proteomes" id="UP000297609">
    <property type="component" value="Unassembled WGS sequence"/>
</dbReference>
<dbReference type="EMBL" id="RQGG01000009">
    <property type="protein sequence ID" value="TGL55740.1"/>
    <property type="molecule type" value="Genomic_DNA"/>
</dbReference>
<dbReference type="PANTHER" id="PTHR42855:SF2">
    <property type="entry name" value="DRUG RESISTANCE ABC TRANSPORTER,ATP-BINDING PROTEIN"/>
    <property type="match status" value="1"/>
</dbReference>
<dbReference type="PROSITE" id="PS50893">
    <property type="entry name" value="ABC_TRANSPORTER_2"/>
    <property type="match status" value="2"/>
</dbReference>
<evidence type="ECO:0000256" key="4">
    <source>
        <dbReference type="ARBA" id="ARBA00061551"/>
    </source>
</evidence>
<comment type="caution">
    <text evidence="8">The sequence shown here is derived from an EMBL/GenBank/DDBJ whole genome shotgun (WGS) entry which is preliminary data.</text>
</comment>
<feature type="domain" description="ABC transporter" evidence="7">
    <location>
        <begin position="322"/>
        <end position="539"/>
    </location>
</feature>
<dbReference type="SMART" id="SM00382">
    <property type="entry name" value="AAA"/>
    <property type="match status" value="2"/>
</dbReference>
<name>A0A4R9JU19_9LEPT</name>
<dbReference type="InterPro" id="IPR003593">
    <property type="entry name" value="AAA+_ATPase"/>
</dbReference>
<keyword evidence="1" id="KW-0677">Repeat</keyword>
<evidence type="ECO:0000256" key="1">
    <source>
        <dbReference type="ARBA" id="ARBA00022737"/>
    </source>
</evidence>
<dbReference type="InterPro" id="IPR003439">
    <property type="entry name" value="ABC_transporter-like_ATP-bd"/>
</dbReference>
<evidence type="ECO:0000256" key="3">
    <source>
        <dbReference type="ARBA" id="ARBA00022840"/>
    </source>
</evidence>
<dbReference type="InterPro" id="IPR017871">
    <property type="entry name" value="ABC_transporter-like_CS"/>
</dbReference>
<evidence type="ECO:0000313" key="8">
    <source>
        <dbReference type="EMBL" id="TGL55740.1"/>
    </source>
</evidence>
<evidence type="ECO:0000313" key="9">
    <source>
        <dbReference type="Proteomes" id="UP000297609"/>
    </source>
</evidence>
<dbReference type="OrthoDB" id="9760950at2"/>
<dbReference type="PROSITE" id="PS00211">
    <property type="entry name" value="ABC_TRANSPORTER_1"/>
    <property type="match status" value="1"/>
</dbReference>
<evidence type="ECO:0000256" key="2">
    <source>
        <dbReference type="ARBA" id="ARBA00022741"/>
    </source>
</evidence>
<keyword evidence="3 8" id="KW-0067">ATP-binding</keyword>
<dbReference type="InterPro" id="IPR051309">
    <property type="entry name" value="ABCF_ATPase"/>
</dbReference>
<dbReference type="FunFam" id="3.40.50.300:FF:000011">
    <property type="entry name" value="Putative ABC transporter ATP-binding component"/>
    <property type="match status" value="1"/>
</dbReference>
<dbReference type="Pfam" id="PF00005">
    <property type="entry name" value="ABC_tran"/>
    <property type="match status" value="2"/>
</dbReference>
<dbReference type="SUPFAM" id="SSF52540">
    <property type="entry name" value="P-loop containing nucleoside triphosphate hydrolases"/>
    <property type="match status" value="2"/>
</dbReference>
<dbReference type="RefSeq" id="WP_135617636.1">
    <property type="nucleotide sequence ID" value="NZ_RQGG01000009.1"/>
</dbReference>
<sequence length="546" mass="60788">MIQASGITVSFGKKPLFENVSIKFKPECRYGLIGANGSGKSTFMKVLAGILQPTAGSVVLDKDVKVGYLKQDHYEYENETVLGTVLRGNPELWSLMAERDAIYAKEDMTDEEGIRISEIEEQFADLGGYEAESVAGELLEGLGIPTTAHNRPLNFLTGGFKLRVLLAQVLFLKPDVLLLDEPTNHLDIKTIHWLEELLTNYEGVVIVISHDRHFINSVATHIADLDYNTIRVFPGNYDDFMIAAEQSREQLVNESKRAKEKIADLQEFVSRFSANASKSKQATSRQKMIEKIKSDMVEVKPSSRVAPYIRFKAKRVLGKDVFEAVNISKSYDGKPVIKDFSISITKGEKVGIVGTNGVGKTTLLKMLLKKLEPDSGQVKWGDSVETSFFPQDHREAMEPDADTLVEWLLRNSPQGTEVQEIRAILGRMLFSGDMANKSTTVLSGGEKSRMIIGKMILACDNVIALDEPTNHLDLETIEALNFALSLFDGTVILVSHDREFISSLCTRIIEVTPEGINDFKGNYEEFLEREGNDFYKRLTGGAVLTT</sequence>
<evidence type="ECO:0000256" key="6">
    <source>
        <dbReference type="SAM" id="Coils"/>
    </source>
</evidence>
<dbReference type="FunFam" id="3.40.50.300:FF:000070">
    <property type="entry name" value="Putative ABC transporter ATP-binding component"/>
    <property type="match status" value="1"/>
</dbReference>
<organism evidence="8 9">
    <name type="scientific">Leptospira kemamanensis</name>
    <dbReference type="NCBI Taxonomy" id="2484942"/>
    <lineage>
        <taxon>Bacteria</taxon>
        <taxon>Pseudomonadati</taxon>
        <taxon>Spirochaetota</taxon>
        <taxon>Spirochaetia</taxon>
        <taxon>Leptospirales</taxon>
        <taxon>Leptospiraceae</taxon>
        <taxon>Leptospira</taxon>
    </lineage>
</organism>
<dbReference type="InterPro" id="IPR027417">
    <property type="entry name" value="P-loop_NTPase"/>
</dbReference>